<evidence type="ECO:0000256" key="1">
    <source>
        <dbReference type="SAM" id="SignalP"/>
    </source>
</evidence>
<dbReference type="RefSeq" id="WP_058310277.1">
    <property type="nucleotide sequence ID" value="NZ_JBDWEO010000042.1"/>
</dbReference>
<evidence type="ECO:0000313" key="2">
    <source>
        <dbReference type="EMBL" id="CUJ89665.1"/>
    </source>
</evidence>
<keyword evidence="3" id="KW-1185">Reference proteome</keyword>
<accession>A0A0P1I4I9</accession>
<feature type="chain" id="PRO_5006064878" evidence="1">
    <location>
        <begin position="23"/>
        <end position="173"/>
    </location>
</feature>
<organism evidence="2 3">
    <name type="scientific">Shimia thalassica</name>
    <dbReference type="NCBI Taxonomy" id="1715693"/>
    <lineage>
        <taxon>Bacteria</taxon>
        <taxon>Pseudomonadati</taxon>
        <taxon>Pseudomonadota</taxon>
        <taxon>Alphaproteobacteria</taxon>
        <taxon>Rhodobacterales</taxon>
        <taxon>Roseobacteraceae</taxon>
    </lineage>
</organism>
<feature type="signal peptide" evidence="1">
    <location>
        <begin position="1"/>
        <end position="22"/>
    </location>
</feature>
<proteinExistence type="predicted"/>
<keyword evidence="1" id="KW-0732">Signal</keyword>
<protein>
    <submittedName>
        <fullName evidence="2">Uncharacterized protein</fullName>
    </submittedName>
</protein>
<dbReference type="EMBL" id="CYTW01000001">
    <property type="protein sequence ID" value="CUJ89665.1"/>
    <property type="molecule type" value="Genomic_DNA"/>
</dbReference>
<dbReference type="AlphaFoldDB" id="A0A0P1I4I9"/>
<reference evidence="3" key="1">
    <citation type="submission" date="2015-09" db="EMBL/GenBank/DDBJ databases">
        <authorList>
            <person name="Rodrigo-Torres Lidia"/>
            <person name="Arahal R.David."/>
        </authorList>
    </citation>
    <scope>NUCLEOTIDE SEQUENCE [LARGE SCALE GENOMIC DNA]</scope>
    <source>
        <strain evidence="3">CECT 7735</strain>
    </source>
</reference>
<sequence>MRNLLCAIFVLVFSFQFTVVQAQQFSVPEKPNKQAMFKKNGKINKRSLKGYLGIQSVILAPLGDDSYAVLYGSLAGKRNGDSFHYFENADLGFVCVGTGKPTQQGGVVSNECFLNGGSTGKESIVVPDFGKLSGKMVFDVYDNGHLIGPAAMQWGLTYPSHKKMYKYLKKNGG</sequence>
<evidence type="ECO:0000313" key="3">
    <source>
        <dbReference type="Proteomes" id="UP000051870"/>
    </source>
</evidence>
<name>A0A0P1I4I9_9RHOB</name>
<gene>
    <name evidence="2" type="ORF">PH7735_01118</name>
</gene>
<dbReference type="Proteomes" id="UP000051870">
    <property type="component" value="Unassembled WGS sequence"/>
</dbReference>